<gene>
    <name evidence="1" type="ordered locus">LOC_Os12g15206</name>
</gene>
<name>Q2QUT1_ORYSJ</name>
<reference evidence="1" key="3">
    <citation type="submission" date="2006-01" db="EMBL/GenBank/DDBJ databases">
        <authorList>
            <person name="Buell R."/>
        </authorList>
    </citation>
    <scope>NUCLEOTIDE SEQUENCE</scope>
</reference>
<dbReference type="EMBL" id="DP000011">
    <property type="protein sequence ID" value="ABA96950.1"/>
    <property type="molecule type" value="Genomic_DNA"/>
</dbReference>
<dbReference type="AlphaFoldDB" id="Q2QUT1"/>
<accession>Q2QUT1</accession>
<reference evidence="1" key="2">
    <citation type="submission" date="2005-04" db="EMBL/GenBank/DDBJ databases">
        <authorList>
            <person name="Buell C.R."/>
            <person name="Wing R.A."/>
            <person name="McCombie W.A."/>
            <person name="Ouyang S."/>
        </authorList>
    </citation>
    <scope>NUCLEOTIDE SEQUENCE</scope>
</reference>
<proteinExistence type="predicted"/>
<organism evidence="1">
    <name type="scientific">Oryza sativa subsp. japonica</name>
    <name type="common">Rice</name>
    <dbReference type="NCBI Taxonomy" id="39947"/>
    <lineage>
        <taxon>Eukaryota</taxon>
        <taxon>Viridiplantae</taxon>
        <taxon>Streptophyta</taxon>
        <taxon>Embryophyta</taxon>
        <taxon>Tracheophyta</taxon>
        <taxon>Spermatophyta</taxon>
        <taxon>Magnoliopsida</taxon>
        <taxon>Liliopsida</taxon>
        <taxon>Poales</taxon>
        <taxon>Poaceae</taxon>
        <taxon>BOP clade</taxon>
        <taxon>Oryzoideae</taxon>
        <taxon>Oryzeae</taxon>
        <taxon>Oryzinae</taxon>
        <taxon>Oryza</taxon>
        <taxon>Oryza sativa</taxon>
    </lineage>
</organism>
<reference evidence="1" key="1">
    <citation type="journal article" date="2005" name="BMC Biol.">
        <title>The sequence of rice chromosomes 11 and 12, rich in disease resistance genes and recent gene duplications.</title>
        <authorList>
            <consortium name="The rice chromosomes 11 and 12 sequencing consortia"/>
        </authorList>
    </citation>
    <scope>NUCLEOTIDE SEQUENCE [LARGE SCALE GENOMIC DNA]</scope>
</reference>
<protein>
    <submittedName>
        <fullName evidence="1">Uncharacterized protein</fullName>
    </submittedName>
</protein>
<sequence length="32" mass="3582">MAENPLLKGKMCALLGQEPFLRCNALFKNCNN</sequence>
<evidence type="ECO:0000313" key="1">
    <source>
        <dbReference type="EMBL" id="ABA96950.1"/>
    </source>
</evidence>